<keyword evidence="1" id="KW-1133">Transmembrane helix</keyword>
<reference evidence="2" key="2">
    <citation type="submission" date="2020-07" db="EMBL/GenBank/DDBJ databases">
        <authorList>
            <person name="Vera ALvarez R."/>
            <person name="Arias-Moreno D.M."/>
            <person name="Jimenez-Jacinto V."/>
            <person name="Jimenez-Bremont J.F."/>
            <person name="Swaminathan K."/>
            <person name="Moose S.P."/>
            <person name="Guerrero-Gonzalez M.L."/>
            <person name="Marino-Ramirez L."/>
            <person name="Landsman D."/>
            <person name="Rodriguez-Kessler M."/>
            <person name="Delgado-Sanchez P."/>
        </authorList>
    </citation>
    <scope>NUCLEOTIDE SEQUENCE</scope>
    <source>
        <tissue evidence="2">Cladode</tissue>
    </source>
</reference>
<feature type="transmembrane region" description="Helical" evidence="1">
    <location>
        <begin position="84"/>
        <end position="111"/>
    </location>
</feature>
<protein>
    <submittedName>
        <fullName evidence="2">Uncharacterized protein</fullName>
    </submittedName>
</protein>
<proteinExistence type="predicted"/>
<accession>A0A7C8ZK96</accession>
<dbReference type="EMBL" id="GISG01141450">
    <property type="protein sequence ID" value="MBA4645214.1"/>
    <property type="molecule type" value="Transcribed_RNA"/>
</dbReference>
<keyword evidence="1" id="KW-0812">Transmembrane</keyword>
<name>A0A7C8ZK96_OPUST</name>
<evidence type="ECO:0000313" key="2">
    <source>
        <dbReference type="EMBL" id="MBA4645214.1"/>
    </source>
</evidence>
<keyword evidence="1" id="KW-0472">Membrane</keyword>
<dbReference type="AlphaFoldDB" id="A0A7C8ZK96"/>
<organism evidence="2">
    <name type="scientific">Opuntia streptacantha</name>
    <name type="common">Prickly pear cactus</name>
    <name type="synonym">Opuntia cardona</name>
    <dbReference type="NCBI Taxonomy" id="393608"/>
    <lineage>
        <taxon>Eukaryota</taxon>
        <taxon>Viridiplantae</taxon>
        <taxon>Streptophyta</taxon>
        <taxon>Embryophyta</taxon>
        <taxon>Tracheophyta</taxon>
        <taxon>Spermatophyta</taxon>
        <taxon>Magnoliopsida</taxon>
        <taxon>eudicotyledons</taxon>
        <taxon>Gunneridae</taxon>
        <taxon>Pentapetalae</taxon>
        <taxon>Caryophyllales</taxon>
        <taxon>Cactineae</taxon>
        <taxon>Cactaceae</taxon>
        <taxon>Opuntioideae</taxon>
        <taxon>Opuntia</taxon>
    </lineage>
</organism>
<sequence>MSIFAFRRITVAPGFMRSICSLRAVKTMVPVSSPTRHSAMRVGRGLREADLPFCKTVLALTTLTVNVWPEVPGLSWSTLMNTGFLLAAVALALALPLPLPVPVAAGAAVAIDG</sequence>
<reference evidence="2" key="1">
    <citation type="journal article" date="2013" name="J. Plant Res.">
        <title>Effect of fungi and light on seed germination of three Opuntia species from semiarid lands of central Mexico.</title>
        <authorList>
            <person name="Delgado-Sanchez P."/>
            <person name="Jimenez-Bremont J.F."/>
            <person name="Guerrero-Gonzalez Mde L."/>
            <person name="Flores J."/>
        </authorList>
    </citation>
    <scope>NUCLEOTIDE SEQUENCE</scope>
    <source>
        <tissue evidence="2">Cladode</tissue>
    </source>
</reference>
<evidence type="ECO:0000256" key="1">
    <source>
        <dbReference type="SAM" id="Phobius"/>
    </source>
</evidence>